<dbReference type="InterPro" id="IPR036770">
    <property type="entry name" value="Ankyrin_rpt-contain_sf"/>
</dbReference>
<name>A0A7R9PI31_TIMGE</name>
<keyword evidence="7 9" id="KW-0040">ANK repeat</keyword>
<evidence type="ECO:0000256" key="3">
    <source>
        <dbReference type="ARBA" id="ARBA00005843"/>
    </source>
</evidence>
<evidence type="ECO:0000256" key="6">
    <source>
        <dbReference type="ARBA" id="ARBA00022737"/>
    </source>
</evidence>
<dbReference type="FunFam" id="3.30.200.20:FF:000245">
    <property type="entry name" value="Integrin-linked protein kinase"/>
    <property type="match status" value="1"/>
</dbReference>
<dbReference type="PIRSF" id="PIRSF000654">
    <property type="entry name" value="Integrin-linked_kinase"/>
    <property type="match status" value="1"/>
</dbReference>
<dbReference type="FunFam" id="1.10.510.10:FF:000187">
    <property type="entry name" value="integrin-linked protein kinase"/>
    <property type="match status" value="1"/>
</dbReference>
<dbReference type="Pfam" id="PF07714">
    <property type="entry name" value="PK_Tyr_Ser-Thr"/>
    <property type="match status" value="1"/>
</dbReference>
<proteinExistence type="inferred from homology"/>
<feature type="repeat" description="ANK" evidence="9">
    <location>
        <begin position="151"/>
        <end position="183"/>
    </location>
</feature>
<dbReference type="GO" id="GO:0001725">
    <property type="term" value="C:stress fiber"/>
    <property type="evidence" value="ECO:0007669"/>
    <property type="project" value="TreeGrafter"/>
</dbReference>
<keyword evidence="4" id="KW-1003">Cell membrane</keyword>
<dbReference type="EMBL" id="OE839483">
    <property type="protein sequence ID" value="CAD7587389.1"/>
    <property type="molecule type" value="Genomic_DNA"/>
</dbReference>
<dbReference type="GO" id="GO:0009653">
    <property type="term" value="P:anatomical structure morphogenesis"/>
    <property type="evidence" value="ECO:0007669"/>
    <property type="project" value="UniProtKB-ARBA"/>
</dbReference>
<reference evidence="11" key="1">
    <citation type="submission" date="2020-11" db="EMBL/GenBank/DDBJ databases">
        <authorList>
            <person name="Tran Van P."/>
        </authorList>
    </citation>
    <scope>NUCLEOTIDE SEQUENCE</scope>
</reference>
<feature type="repeat" description="ANK" evidence="9">
    <location>
        <begin position="118"/>
        <end position="150"/>
    </location>
</feature>
<dbReference type="InterPro" id="IPR002110">
    <property type="entry name" value="Ankyrin_rpt"/>
</dbReference>
<keyword evidence="5" id="KW-0963">Cytoplasm</keyword>
<accession>A0A7R9PI31</accession>
<evidence type="ECO:0000256" key="5">
    <source>
        <dbReference type="ARBA" id="ARBA00022490"/>
    </source>
</evidence>
<feature type="repeat" description="ANK" evidence="9">
    <location>
        <begin position="85"/>
        <end position="117"/>
    </location>
</feature>
<dbReference type="Pfam" id="PF12796">
    <property type="entry name" value="Ank_2"/>
    <property type="match status" value="1"/>
</dbReference>
<protein>
    <recommendedName>
        <fullName evidence="10">Protein kinase domain-containing protein</fullName>
    </recommendedName>
</protein>
<dbReference type="InterPro" id="IPR001245">
    <property type="entry name" value="Ser-Thr/Tyr_kinase_cat_dom"/>
</dbReference>
<evidence type="ECO:0000313" key="11">
    <source>
        <dbReference type="EMBL" id="CAD7587389.1"/>
    </source>
</evidence>
<dbReference type="GO" id="GO:0005524">
    <property type="term" value="F:ATP binding"/>
    <property type="evidence" value="ECO:0007669"/>
    <property type="project" value="InterPro"/>
</dbReference>
<dbReference type="InterPro" id="IPR051681">
    <property type="entry name" value="Ser/Thr_Kinases-Pseudokinases"/>
</dbReference>
<dbReference type="InterPro" id="IPR000719">
    <property type="entry name" value="Prot_kinase_dom"/>
</dbReference>
<dbReference type="InterPro" id="IPR011009">
    <property type="entry name" value="Kinase-like_dom_sf"/>
</dbReference>
<dbReference type="SMART" id="SM00248">
    <property type="entry name" value="ANK"/>
    <property type="match status" value="3"/>
</dbReference>
<dbReference type="PROSITE" id="PS50297">
    <property type="entry name" value="ANK_REP_REGION"/>
    <property type="match status" value="3"/>
</dbReference>
<gene>
    <name evidence="11" type="ORF">TGEB3V08_LOCUS1593</name>
</gene>
<evidence type="ECO:0000259" key="10">
    <source>
        <dbReference type="PROSITE" id="PS50011"/>
    </source>
</evidence>
<dbReference type="SUPFAM" id="SSF56112">
    <property type="entry name" value="Protein kinase-like (PK-like)"/>
    <property type="match status" value="1"/>
</dbReference>
<dbReference type="GO" id="GO:0030017">
    <property type="term" value="C:sarcomere"/>
    <property type="evidence" value="ECO:0007669"/>
    <property type="project" value="UniProtKB-SubCell"/>
</dbReference>
<dbReference type="GO" id="GO:0005925">
    <property type="term" value="C:focal adhesion"/>
    <property type="evidence" value="ECO:0007669"/>
    <property type="project" value="TreeGrafter"/>
</dbReference>
<dbReference type="Gene3D" id="1.25.40.20">
    <property type="entry name" value="Ankyrin repeat-containing domain"/>
    <property type="match status" value="1"/>
</dbReference>
<dbReference type="GO" id="GO:0007160">
    <property type="term" value="P:cell-matrix adhesion"/>
    <property type="evidence" value="ECO:0007669"/>
    <property type="project" value="TreeGrafter"/>
</dbReference>
<evidence type="ECO:0000256" key="1">
    <source>
        <dbReference type="ARBA" id="ARBA00004202"/>
    </source>
</evidence>
<dbReference type="GO" id="GO:0007229">
    <property type="term" value="P:integrin-mediated signaling pathway"/>
    <property type="evidence" value="ECO:0007669"/>
    <property type="project" value="TreeGrafter"/>
</dbReference>
<evidence type="ECO:0000256" key="7">
    <source>
        <dbReference type="ARBA" id="ARBA00023043"/>
    </source>
</evidence>
<dbReference type="GO" id="GO:0034446">
    <property type="term" value="P:substrate adhesion-dependent cell spreading"/>
    <property type="evidence" value="ECO:0007669"/>
    <property type="project" value="TreeGrafter"/>
</dbReference>
<dbReference type="GO" id="GO:0004674">
    <property type="term" value="F:protein serine/threonine kinase activity"/>
    <property type="evidence" value="ECO:0007669"/>
    <property type="project" value="TreeGrafter"/>
</dbReference>
<dbReference type="SUPFAM" id="SSF48403">
    <property type="entry name" value="Ankyrin repeat"/>
    <property type="match status" value="1"/>
</dbReference>
<dbReference type="PANTHER" id="PTHR44329">
    <property type="entry name" value="SERINE/THREONINE-PROTEIN KINASE TNNI3K-RELATED"/>
    <property type="match status" value="1"/>
</dbReference>
<dbReference type="AlphaFoldDB" id="A0A7R9PI31"/>
<dbReference type="GO" id="GO:0005886">
    <property type="term" value="C:plasma membrane"/>
    <property type="evidence" value="ECO:0007669"/>
    <property type="project" value="UniProtKB-SubCell"/>
</dbReference>
<evidence type="ECO:0000256" key="4">
    <source>
        <dbReference type="ARBA" id="ARBA00022475"/>
    </source>
</evidence>
<dbReference type="PROSITE" id="PS50011">
    <property type="entry name" value="PROTEIN_KINASE_DOM"/>
    <property type="match status" value="1"/>
</dbReference>
<comment type="similarity">
    <text evidence="3">Belongs to the protein kinase superfamily. TKL Ser/Thr protein kinase family.</text>
</comment>
<evidence type="ECO:0000256" key="9">
    <source>
        <dbReference type="PROSITE-ProRule" id="PRU00023"/>
    </source>
</evidence>
<dbReference type="FunFam" id="1.25.40.20:FF:000050">
    <property type="entry name" value="integrin-linked protein kinase"/>
    <property type="match status" value="1"/>
</dbReference>
<evidence type="ECO:0000256" key="2">
    <source>
        <dbReference type="ARBA" id="ARBA00004204"/>
    </source>
</evidence>
<dbReference type="PROSITE" id="PS50088">
    <property type="entry name" value="ANK_REPEAT"/>
    <property type="match status" value="3"/>
</dbReference>
<organism evidence="11">
    <name type="scientific">Timema genevievae</name>
    <name type="common">Walking stick</name>
    <dbReference type="NCBI Taxonomy" id="629358"/>
    <lineage>
        <taxon>Eukaryota</taxon>
        <taxon>Metazoa</taxon>
        <taxon>Ecdysozoa</taxon>
        <taxon>Arthropoda</taxon>
        <taxon>Hexapoda</taxon>
        <taxon>Insecta</taxon>
        <taxon>Pterygota</taxon>
        <taxon>Neoptera</taxon>
        <taxon>Polyneoptera</taxon>
        <taxon>Phasmatodea</taxon>
        <taxon>Timematodea</taxon>
        <taxon>Timematoidea</taxon>
        <taxon>Timematidae</taxon>
        <taxon>Timema</taxon>
    </lineage>
</organism>
<keyword evidence="6" id="KW-0677">Repeat</keyword>
<sequence length="616" mass="68879">MEDIFHWCREGNAMQVRVWLDDTEHDMNQGEIKVHIPVRCTESGFSEMVLHSTSMQMQLANALVVLSSTAEDEEIEVRISVGDDHGFSPLHWASKEGHIKLVDLLILRGARINATNRGDDTPLHLAAAHGHRDIVLMLLRSRADVNFTNEHGNTPLHYACFWGYQTVGEDLVAQGALVSLANKDGDTPLDKARGTIAKRLHELAVETGQDLKKITFKDQSWLGLKTRSRDATLSRHKGINIADLSLHTKIATTPSGETWRGRWQKNDVVAKILAIRDCTSRISRDFNEEFPKLSEKQDPLSEYSITDFTGIHTVLLVENADPQIAPILEDADPQIAPILEDADPQTPPMIEDADPQRAPMIEDADPQTPPILEDADPQPAPILEDADPQTAPLREDADLQTISPSLGKSRIFSHPNVLPVVGCCNSPPNLVVINQHMPWGSLYTLLHEGTGVVVDTAQALRFALDVARGMAFLHSLERIIPQYHLNSRHVMIDEDLTARINMADAKFSFQEKGRVYYPAWMSPEALQKKQSERNWEACDMWSFAVLLWELATREVPFADLSPMECGMKVALEGLRISIPPGISPHLAKLVRICMNEDSGKRPKFDMVLPILDKMKR</sequence>
<dbReference type="PANTHER" id="PTHR44329:SF57">
    <property type="entry name" value="INTEGRIN-LINKED PROTEIN KINASE"/>
    <property type="match status" value="1"/>
</dbReference>
<keyword evidence="8" id="KW-0472">Membrane</keyword>
<comment type="subcellular location">
    <subcellularLocation>
        <location evidence="1">Cell membrane</location>
        <topology evidence="1">Peripheral membrane protein</topology>
    </subcellularLocation>
    <subcellularLocation>
        <location evidence="2">Cytoplasm</location>
        <location evidence="2">Myofibril</location>
        <location evidence="2">Sarcomere</location>
    </subcellularLocation>
</comment>
<evidence type="ECO:0000256" key="8">
    <source>
        <dbReference type="ARBA" id="ARBA00023136"/>
    </source>
</evidence>
<feature type="domain" description="Protein kinase" evidence="10">
    <location>
        <begin position="244"/>
        <end position="611"/>
    </location>
</feature>
<dbReference type="Gene3D" id="3.30.200.20">
    <property type="entry name" value="Phosphorylase Kinase, domain 1"/>
    <property type="match status" value="1"/>
</dbReference>
<dbReference type="Gene3D" id="1.10.510.10">
    <property type="entry name" value="Transferase(Phosphotransferase) domain 1"/>
    <property type="match status" value="1"/>
</dbReference>